<comment type="similarity">
    <text evidence="1 12">Belongs to the thymidylate kinase family.</text>
</comment>
<dbReference type="GO" id="GO:0006235">
    <property type="term" value="P:dTTP biosynthetic process"/>
    <property type="evidence" value="ECO:0007669"/>
    <property type="project" value="UniProtKB-UniRule"/>
</dbReference>
<keyword evidence="4 12" id="KW-0808">Transferase</keyword>
<dbReference type="FunFam" id="3.40.50.300:FF:000225">
    <property type="entry name" value="Thymidylate kinase"/>
    <property type="match status" value="1"/>
</dbReference>
<dbReference type="PANTHER" id="PTHR10344">
    <property type="entry name" value="THYMIDYLATE KINASE"/>
    <property type="match status" value="1"/>
</dbReference>
<evidence type="ECO:0000256" key="4">
    <source>
        <dbReference type="ARBA" id="ARBA00022679"/>
    </source>
</evidence>
<dbReference type="OrthoDB" id="9774907at2"/>
<keyword evidence="8 12" id="KW-0067">ATP-binding</keyword>
<gene>
    <name evidence="12" type="primary">tmk</name>
    <name evidence="14" type="ORF">BSZ37_03505</name>
</gene>
<evidence type="ECO:0000256" key="6">
    <source>
        <dbReference type="ARBA" id="ARBA00022741"/>
    </source>
</evidence>
<keyword evidence="7 12" id="KW-0418">Kinase</keyword>
<dbReference type="GO" id="GO:0006227">
    <property type="term" value="P:dUDP biosynthetic process"/>
    <property type="evidence" value="ECO:0007669"/>
    <property type="project" value="TreeGrafter"/>
</dbReference>
<evidence type="ECO:0000256" key="7">
    <source>
        <dbReference type="ARBA" id="ARBA00022777"/>
    </source>
</evidence>
<evidence type="ECO:0000313" key="14">
    <source>
        <dbReference type="EMBL" id="PAP75568.1"/>
    </source>
</evidence>
<dbReference type="EMBL" id="MQWD01000001">
    <property type="protein sequence ID" value="PAP75568.1"/>
    <property type="molecule type" value="Genomic_DNA"/>
</dbReference>
<dbReference type="CDD" id="cd01672">
    <property type="entry name" value="TMPK"/>
    <property type="match status" value="1"/>
</dbReference>
<evidence type="ECO:0000313" key="15">
    <source>
        <dbReference type="Proteomes" id="UP000216339"/>
    </source>
</evidence>
<dbReference type="EC" id="2.7.4.9" evidence="2 12"/>
<dbReference type="Pfam" id="PF02223">
    <property type="entry name" value="Thymidylate_kin"/>
    <property type="match status" value="1"/>
</dbReference>
<comment type="catalytic activity">
    <reaction evidence="10 12">
        <text>dTMP + ATP = dTDP + ADP</text>
        <dbReference type="Rhea" id="RHEA:13517"/>
        <dbReference type="ChEBI" id="CHEBI:30616"/>
        <dbReference type="ChEBI" id="CHEBI:58369"/>
        <dbReference type="ChEBI" id="CHEBI:63528"/>
        <dbReference type="ChEBI" id="CHEBI:456216"/>
        <dbReference type="EC" id="2.7.4.9"/>
    </reaction>
</comment>
<dbReference type="GO" id="GO:0005829">
    <property type="term" value="C:cytosol"/>
    <property type="evidence" value="ECO:0007669"/>
    <property type="project" value="TreeGrafter"/>
</dbReference>
<sequence length="205" mass="22722">MFFSFEGIDGSGKSTQARLLAGALRQRGFEVVEVREPGGTDLGERVRTLLLDTEAEIRPRSELLLFSAARAQLVDAVVAPALNKGSVVIADRFFDSSTAYQGFGRGMAGKDWMRDLHAFATDGISPVRTYLVDLPPQIAADRRQDRAADRMERADIDFYTRVRAGYLRLAQEDAGRFTTLDGAETLEVLHTQILRDALSVLNRRS</sequence>
<dbReference type="InterPro" id="IPR018094">
    <property type="entry name" value="Thymidylate_kinase"/>
</dbReference>
<evidence type="ECO:0000256" key="9">
    <source>
        <dbReference type="ARBA" id="ARBA00029962"/>
    </source>
</evidence>
<dbReference type="GO" id="GO:0006233">
    <property type="term" value="P:dTDP biosynthetic process"/>
    <property type="evidence" value="ECO:0007669"/>
    <property type="project" value="InterPro"/>
</dbReference>
<evidence type="ECO:0000256" key="8">
    <source>
        <dbReference type="ARBA" id="ARBA00022840"/>
    </source>
</evidence>
<dbReference type="Proteomes" id="UP000216339">
    <property type="component" value="Unassembled WGS sequence"/>
</dbReference>
<dbReference type="InterPro" id="IPR039430">
    <property type="entry name" value="Thymidylate_kin-like_dom"/>
</dbReference>
<accession>A0A271IX97</accession>
<dbReference type="PANTHER" id="PTHR10344:SF4">
    <property type="entry name" value="UMP-CMP KINASE 2, MITOCHONDRIAL"/>
    <property type="match status" value="1"/>
</dbReference>
<dbReference type="InterPro" id="IPR027417">
    <property type="entry name" value="P-loop_NTPase"/>
</dbReference>
<feature type="binding site" evidence="12">
    <location>
        <begin position="7"/>
        <end position="14"/>
    </location>
    <ligand>
        <name>ATP</name>
        <dbReference type="ChEBI" id="CHEBI:30616"/>
    </ligand>
</feature>
<comment type="function">
    <text evidence="11 12">Phosphorylation of dTMP to form dTDP in both de novo and salvage pathways of dTTP synthesis.</text>
</comment>
<protein>
    <recommendedName>
        <fullName evidence="3 12">Thymidylate kinase</fullName>
        <ecNumber evidence="2 12">2.7.4.9</ecNumber>
    </recommendedName>
    <alternativeName>
        <fullName evidence="9 12">dTMP kinase</fullName>
    </alternativeName>
</protein>
<evidence type="ECO:0000256" key="1">
    <source>
        <dbReference type="ARBA" id="ARBA00009776"/>
    </source>
</evidence>
<proteinExistence type="inferred from homology"/>
<dbReference type="GO" id="GO:0005524">
    <property type="term" value="F:ATP binding"/>
    <property type="evidence" value="ECO:0007669"/>
    <property type="project" value="UniProtKB-UniRule"/>
</dbReference>
<dbReference type="GO" id="GO:0004798">
    <property type="term" value="F:dTMP kinase activity"/>
    <property type="evidence" value="ECO:0007669"/>
    <property type="project" value="UniProtKB-UniRule"/>
</dbReference>
<evidence type="ECO:0000259" key="13">
    <source>
        <dbReference type="Pfam" id="PF02223"/>
    </source>
</evidence>
<evidence type="ECO:0000256" key="12">
    <source>
        <dbReference type="HAMAP-Rule" id="MF_00165"/>
    </source>
</evidence>
<evidence type="ECO:0000256" key="5">
    <source>
        <dbReference type="ARBA" id="ARBA00022727"/>
    </source>
</evidence>
<feature type="domain" description="Thymidylate kinase-like" evidence="13">
    <location>
        <begin position="5"/>
        <end position="193"/>
    </location>
</feature>
<dbReference type="Gene3D" id="3.40.50.300">
    <property type="entry name" value="P-loop containing nucleotide triphosphate hydrolases"/>
    <property type="match status" value="1"/>
</dbReference>
<evidence type="ECO:0000256" key="2">
    <source>
        <dbReference type="ARBA" id="ARBA00012980"/>
    </source>
</evidence>
<dbReference type="HAMAP" id="MF_00165">
    <property type="entry name" value="Thymidylate_kinase"/>
    <property type="match status" value="1"/>
</dbReference>
<dbReference type="RefSeq" id="WP_095509206.1">
    <property type="nucleotide sequence ID" value="NZ_MQWD01000001.1"/>
</dbReference>
<organism evidence="14 15">
    <name type="scientific">Rubrivirga marina</name>
    <dbReference type="NCBI Taxonomy" id="1196024"/>
    <lineage>
        <taxon>Bacteria</taxon>
        <taxon>Pseudomonadati</taxon>
        <taxon>Rhodothermota</taxon>
        <taxon>Rhodothermia</taxon>
        <taxon>Rhodothermales</taxon>
        <taxon>Rubricoccaceae</taxon>
        <taxon>Rubrivirga</taxon>
    </lineage>
</organism>
<evidence type="ECO:0000256" key="3">
    <source>
        <dbReference type="ARBA" id="ARBA00017144"/>
    </source>
</evidence>
<keyword evidence="5 12" id="KW-0545">Nucleotide biosynthesis</keyword>
<name>A0A271IX97_9BACT</name>
<dbReference type="AlphaFoldDB" id="A0A271IX97"/>
<keyword evidence="15" id="KW-1185">Reference proteome</keyword>
<evidence type="ECO:0000256" key="11">
    <source>
        <dbReference type="ARBA" id="ARBA00057735"/>
    </source>
</evidence>
<dbReference type="SUPFAM" id="SSF52540">
    <property type="entry name" value="P-loop containing nucleoside triphosphate hydrolases"/>
    <property type="match status" value="1"/>
</dbReference>
<reference evidence="14 15" key="1">
    <citation type="submission" date="2016-11" db="EMBL/GenBank/DDBJ databases">
        <title>Study of marine rhodopsin-containing bacteria.</title>
        <authorList>
            <person name="Yoshizawa S."/>
            <person name="Kumagai Y."/>
            <person name="Kogure K."/>
        </authorList>
    </citation>
    <scope>NUCLEOTIDE SEQUENCE [LARGE SCALE GENOMIC DNA]</scope>
    <source>
        <strain evidence="14 15">SAORIC-28</strain>
    </source>
</reference>
<evidence type="ECO:0000256" key="10">
    <source>
        <dbReference type="ARBA" id="ARBA00048743"/>
    </source>
</evidence>
<dbReference type="NCBIfam" id="TIGR00041">
    <property type="entry name" value="DTMP_kinase"/>
    <property type="match status" value="1"/>
</dbReference>
<keyword evidence="6 12" id="KW-0547">Nucleotide-binding</keyword>
<comment type="caution">
    <text evidence="14">The sequence shown here is derived from an EMBL/GenBank/DDBJ whole genome shotgun (WGS) entry which is preliminary data.</text>
</comment>